<evidence type="ECO:0000259" key="6">
    <source>
        <dbReference type="SMART" id="SM00415"/>
    </source>
</evidence>
<dbReference type="EMBL" id="JALLBG020000217">
    <property type="protein sequence ID" value="KAL3758842.1"/>
    <property type="molecule type" value="Genomic_DNA"/>
</dbReference>
<dbReference type="InterPro" id="IPR000232">
    <property type="entry name" value="HSF_DNA-bd"/>
</dbReference>
<feature type="region of interest" description="Disordered" evidence="5">
    <location>
        <begin position="475"/>
        <end position="613"/>
    </location>
</feature>
<feature type="compositionally biased region" description="Polar residues" evidence="5">
    <location>
        <begin position="593"/>
        <end position="602"/>
    </location>
</feature>
<accession>A0ABD3M9E7</accession>
<gene>
    <name evidence="7" type="ORF">ACHAWU_001364</name>
</gene>
<evidence type="ECO:0000256" key="4">
    <source>
        <dbReference type="RuleBase" id="RU004020"/>
    </source>
</evidence>
<feature type="region of interest" description="Disordered" evidence="5">
    <location>
        <begin position="241"/>
        <end position="260"/>
    </location>
</feature>
<feature type="compositionally biased region" description="Polar residues" evidence="5">
    <location>
        <begin position="211"/>
        <end position="220"/>
    </location>
</feature>
<dbReference type="GO" id="GO:0005634">
    <property type="term" value="C:nucleus"/>
    <property type="evidence" value="ECO:0007669"/>
    <property type="project" value="UniProtKB-SubCell"/>
</dbReference>
<dbReference type="InterPro" id="IPR036388">
    <property type="entry name" value="WH-like_DNA-bd_sf"/>
</dbReference>
<evidence type="ECO:0000313" key="8">
    <source>
        <dbReference type="Proteomes" id="UP001530293"/>
    </source>
</evidence>
<dbReference type="Pfam" id="PF00447">
    <property type="entry name" value="HSF_DNA-bind"/>
    <property type="match status" value="1"/>
</dbReference>
<evidence type="ECO:0000256" key="2">
    <source>
        <dbReference type="ARBA" id="ARBA00023125"/>
    </source>
</evidence>
<dbReference type="PRINTS" id="PR00056">
    <property type="entry name" value="HSFDOMAIN"/>
</dbReference>
<feature type="region of interest" description="Disordered" evidence="5">
    <location>
        <begin position="271"/>
        <end position="317"/>
    </location>
</feature>
<proteinExistence type="inferred from homology"/>
<feature type="compositionally biased region" description="Basic and acidic residues" evidence="5">
    <location>
        <begin position="969"/>
        <end position="986"/>
    </location>
</feature>
<keyword evidence="8" id="KW-1185">Reference proteome</keyword>
<comment type="caution">
    <text evidence="7">The sequence shown here is derived from an EMBL/GenBank/DDBJ whole genome shotgun (WGS) entry which is preliminary data.</text>
</comment>
<dbReference type="AlphaFoldDB" id="A0ABD3M9E7"/>
<dbReference type="SMART" id="SM00415">
    <property type="entry name" value="HSF"/>
    <property type="match status" value="1"/>
</dbReference>
<feature type="region of interest" description="Disordered" evidence="5">
    <location>
        <begin position="1"/>
        <end position="132"/>
    </location>
</feature>
<feature type="compositionally biased region" description="Low complexity" evidence="5">
    <location>
        <begin position="122"/>
        <end position="131"/>
    </location>
</feature>
<dbReference type="Gene3D" id="1.10.10.10">
    <property type="entry name" value="Winged helix-like DNA-binding domain superfamily/Winged helix DNA-binding domain"/>
    <property type="match status" value="1"/>
</dbReference>
<reference evidence="7 8" key="1">
    <citation type="submission" date="2024-10" db="EMBL/GenBank/DDBJ databases">
        <title>Updated reference genomes for cyclostephanoid diatoms.</title>
        <authorList>
            <person name="Roberts W.R."/>
            <person name="Alverson A.J."/>
        </authorList>
    </citation>
    <scope>NUCLEOTIDE SEQUENCE [LARGE SCALE GENOMIC DNA]</scope>
    <source>
        <strain evidence="7 8">AJA232-27</strain>
    </source>
</reference>
<feature type="region of interest" description="Disordered" evidence="5">
    <location>
        <begin position="969"/>
        <end position="1064"/>
    </location>
</feature>
<dbReference type="SUPFAM" id="SSF46785">
    <property type="entry name" value="Winged helix' DNA-binding domain"/>
    <property type="match status" value="1"/>
</dbReference>
<feature type="compositionally biased region" description="Acidic residues" evidence="5">
    <location>
        <begin position="509"/>
        <end position="518"/>
    </location>
</feature>
<evidence type="ECO:0000256" key="1">
    <source>
        <dbReference type="ARBA" id="ARBA00004123"/>
    </source>
</evidence>
<feature type="compositionally biased region" description="Low complexity" evidence="5">
    <location>
        <begin position="271"/>
        <end position="289"/>
    </location>
</feature>
<feature type="compositionally biased region" description="Low complexity" evidence="5">
    <location>
        <begin position="483"/>
        <end position="496"/>
    </location>
</feature>
<dbReference type="Proteomes" id="UP001530293">
    <property type="component" value="Unassembled WGS sequence"/>
</dbReference>
<protein>
    <recommendedName>
        <fullName evidence="6">HSF-type DNA-binding domain-containing protein</fullName>
    </recommendedName>
</protein>
<feature type="region of interest" description="Disordered" evidence="5">
    <location>
        <begin position="147"/>
        <end position="172"/>
    </location>
</feature>
<feature type="compositionally biased region" description="Polar residues" evidence="5">
    <location>
        <begin position="730"/>
        <end position="752"/>
    </location>
</feature>
<evidence type="ECO:0000256" key="3">
    <source>
        <dbReference type="ARBA" id="ARBA00023242"/>
    </source>
</evidence>
<dbReference type="FunFam" id="1.10.10.10:FF:000479">
    <property type="entry name" value="Predicted protein"/>
    <property type="match status" value="1"/>
</dbReference>
<feature type="compositionally biased region" description="Polar residues" evidence="5">
    <location>
        <begin position="292"/>
        <end position="303"/>
    </location>
</feature>
<feature type="compositionally biased region" description="Low complexity" evidence="5">
    <location>
        <begin position="84"/>
        <end position="104"/>
    </location>
</feature>
<feature type="domain" description="HSF-type DNA-binding" evidence="6">
    <location>
        <begin position="340"/>
        <end position="442"/>
    </location>
</feature>
<dbReference type="InterPro" id="IPR036390">
    <property type="entry name" value="WH_DNA-bd_sf"/>
</dbReference>
<feature type="region of interest" description="Disordered" evidence="5">
    <location>
        <begin position="723"/>
        <end position="752"/>
    </location>
</feature>
<feature type="region of interest" description="Disordered" evidence="5">
    <location>
        <begin position="626"/>
        <end position="652"/>
    </location>
</feature>
<feature type="compositionally biased region" description="Low complexity" evidence="5">
    <location>
        <begin position="991"/>
        <end position="1001"/>
    </location>
</feature>
<comment type="similarity">
    <text evidence="4">Belongs to the HSF family.</text>
</comment>
<comment type="subcellular location">
    <subcellularLocation>
        <location evidence="1">Nucleus</location>
    </subcellularLocation>
</comment>
<sequence>MSSAAIMKKKKVSFVNPSRLMEDPANGSGGSGDDGSRSSLPRGGTLKARIKHKVLLKTSNNNDHEEEVKEGGTLIGQVQPPQPASAAAAASSNNGNGMNGASANTRHATSSSSEEKDDQMRTADASSSVAASRRRESLLVAASALASLGSSSPPSTTTSSSTSTTLDGNQKHHDHRVVVVAVPYNQESPDPQLYYYHPNPPSTTLTLPPNASGTGNTATKKSGAATCINTKQMLRQLMQSRSDNSNGIRELPSSLSSSSWELLPSSNSWELSSSRHQHQQQQLQQQQRRGVVSTSTTNVPNPLTNGNARNTGGTTTAAIPNAATTTRTTVNSSARSHHHVSLTFPQKLMKILSNPSLSEIITWLPHGKGFILLQKKRFAEEVLPLCFKQSKFASFTRKLNRWGFVRVTRGPEMGAYYHKVRLQRKEFKMRQYLSILLHLSRRPASYLPTHPYNLLQYFTRGNYLLCTHMTCQSTNATPNNKKASSSATSSSSSTSPPSSPKEEKNVDEAASDADEADADAITRKTNEEEVEEDGRNTPSSPSSHASSSTSTSSIAKSPKSKSSSPAVAAVQSSSSKVESPPPVKLPSLELGKNDQQPTQQAQEGGRGEGGRHSPMEVRRALQSTITGPYLPPQNHHPLHPTTKSVGGDHDHLHMMQDVNGRRRNSGSERRGHHADTPYMDALYSRQLEILNGATSAAGAGATGQHHHPMTNQRESLLNMALQQLQQQQQRNNAHDYSNQWSTSHHPNQPTTSDQQHLFILQNLLGINTTTSRNHQQIMANALDALKSSNDLEMMLKEASSYNSMAQHSRQLEQQQQQYSMNPLSSPSRLRQFRTSPTTNSIDDEVRAEMAQARRLHQQLGGGGGNTNTAESRNQAYAMADAMRNSSALELSSLPNDHPTMALLASIMVAQDQRLANHPPLHQAADRNIRRENTTVNEEDILRNITPVAHYMQQRRLRAKAEARLRQVREQCRSSGEREMKRLRLDIDPAGTSSTPPSSVSVRAGGEIRQEAQAPTRRPLPKDNSVASLLANELEAKKHSEQQPSAPNVVKPKPGPVRRASASAA</sequence>
<keyword evidence="3" id="KW-0539">Nucleus</keyword>
<feature type="compositionally biased region" description="Low complexity" evidence="5">
    <location>
        <begin position="304"/>
        <end position="317"/>
    </location>
</feature>
<dbReference type="GO" id="GO:0003677">
    <property type="term" value="F:DNA binding"/>
    <property type="evidence" value="ECO:0007669"/>
    <property type="project" value="UniProtKB-KW"/>
</dbReference>
<feature type="region of interest" description="Disordered" evidence="5">
    <location>
        <begin position="199"/>
        <end position="222"/>
    </location>
</feature>
<keyword evidence="2" id="KW-0238">DNA-binding</keyword>
<feature type="compositionally biased region" description="Low complexity" evidence="5">
    <location>
        <begin position="147"/>
        <end position="166"/>
    </location>
</feature>
<name>A0ABD3M9E7_9STRA</name>
<feature type="compositionally biased region" description="Low complexity" evidence="5">
    <location>
        <begin position="251"/>
        <end position="260"/>
    </location>
</feature>
<organism evidence="7 8">
    <name type="scientific">Discostella pseudostelligera</name>
    <dbReference type="NCBI Taxonomy" id="259834"/>
    <lineage>
        <taxon>Eukaryota</taxon>
        <taxon>Sar</taxon>
        <taxon>Stramenopiles</taxon>
        <taxon>Ochrophyta</taxon>
        <taxon>Bacillariophyta</taxon>
        <taxon>Coscinodiscophyceae</taxon>
        <taxon>Thalassiosirophycidae</taxon>
        <taxon>Stephanodiscales</taxon>
        <taxon>Stephanodiscaceae</taxon>
        <taxon>Discostella</taxon>
    </lineage>
</organism>
<feature type="compositionally biased region" description="Low complexity" evidence="5">
    <location>
        <begin position="537"/>
        <end position="578"/>
    </location>
</feature>
<evidence type="ECO:0000313" key="7">
    <source>
        <dbReference type="EMBL" id="KAL3758842.1"/>
    </source>
</evidence>
<evidence type="ECO:0000256" key="5">
    <source>
        <dbReference type="SAM" id="MobiDB-lite"/>
    </source>
</evidence>